<dbReference type="AlphaFoldDB" id="A0A9N9KN43"/>
<dbReference type="Pfam" id="PF20237">
    <property type="entry name" value="DUF6594"/>
    <property type="match status" value="1"/>
</dbReference>
<gene>
    <name evidence="3" type="ORF">HYFRA_00008345</name>
</gene>
<keyword evidence="1" id="KW-1133">Transmembrane helix</keyword>
<organism evidence="3 4">
    <name type="scientific">Hymenoscyphus fraxineus</name>
    <dbReference type="NCBI Taxonomy" id="746836"/>
    <lineage>
        <taxon>Eukaryota</taxon>
        <taxon>Fungi</taxon>
        <taxon>Dikarya</taxon>
        <taxon>Ascomycota</taxon>
        <taxon>Pezizomycotina</taxon>
        <taxon>Leotiomycetes</taxon>
        <taxon>Helotiales</taxon>
        <taxon>Helotiaceae</taxon>
        <taxon>Hymenoscyphus</taxon>
    </lineage>
</organism>
<feature type="transmembrane region" description="Helical" evidence="1">
    <location>
        <begin position="226"/>
        <end position="248"/>
    </location>
</feature>
<accession>A0A9N9KN43</accession>
<keyword evidence="1" id="KW-0812">Transmembrane</keyword>
<evidence type="ECO:0000259" key="2">
    <source>
        <dbReference type="Pfam" id="PF20237"/>
    </source>
</evidence>
<keyword evidence="4" id="KW-1185">Reference proteome</keyword>
<dbReference type="EMBL" id="CAJVRL010000035">
    <property type="protein sequence ID" value="CAG8950111.1"/>
    <property type="molecule type" value="Genomic_DNA"/>
</dbReference>
<name>A0A9N9KN43_9HELO</name>
<dbReference type="PANTHER" id="PTHR34502:SF3">
    <property type="entry name" value="DUF6594 DOMAIN-CONTAINING PROTEIN"/>
    <property type="match status" value="1"/>
</dbReference>
<feature type="domain" description="DUF6594" evidence="2">
    <location>
        <begin position="36"/>
        <end position="296"/>
    </location>
</feature>
<feature type="transmembrane region" description="Helical" evidence="1">
    <location>
        <begin position="284"/>
        <end position="302"/>
    </location>
</feature>
<dbReference type="PANTHER" id="PTHR34502">
    <property type="entry name" value="DUF6594 DOMAIN-CONTAINING PROTEIN-RELATED"/>
    <property type="match status" value="1"/>
</dbReference>
<dbReference type="OrthoDB" id="3533814at2759"/>
<evidence type="ECO:0000313" key="3">
    <source>
        <dbReference type="EMBL" id="CAG8950111.1"/>
    </source>
</evidence>
<evidence type="ECO:0000256" key="1">
    <source>
        <dbReference type="SAM" id="Phobius"/>
    </source>
</evidence>
<evidence type="ECO:0000313" key="4">
    <source>
        <dbReference type="Proteomes" id="UP000696280"/>
    </source>
</evidence>
<comment type="caution">
    <text evidence="3">The sequence shown here is derived from an EMBL/GenBank/DDBJ whole genome shotgun (WGS) entry which is preliminary data.</text>
</comment>
<feature type="transmembrane region" description="Helical" evidence="1">
    <location>
        <begin position="260"/>
        <end position="278"/>
    </location>
</feature>
<reference evidence="3" key="1">
    <citation type="submission" date="2021-07" db="EMBL/GenBank/DDBJ databases">
        <authorList>
            <person name="Durling M."/>
        </authorList>
    </citation>
    <scope>NUCLEOTIDE SEQUENCE</scope>
</reference>
<protein>
    <recommendedName>
        <fullName evidence="2">DUF6594 domain-containing protein</fullName>
    </recommendedName>
</protein>
<dbReference type="Proteomes" id="UP000696280">
    <property type="component" value="Unassembled WGS sequence"/>
</dbReference>
<dbReference type="InterPro" id="IPR046529">
    <property type="entry name" value="DUF6594"/>
</dbReference>
<keyword evidence="1" id="KW-0472">Membrane</keyword>
<proteinExistence type="predicted"/>
<sequence length="317" mass="36920">MLFRLFGLLFNRRSRIPDDRDSKIVKPRLEDHPEGYPRIAAFINSDNDTVLFRRFGNLHSRLLLYKEVELTQLESQLAKLDRDDYSKDETRWRVHHSILGESGSQNAERKALVEKIEPQLLSYDNLLLHDEKMRRLCRPTERMHRTFMDYIYTENPFGGDEKDFIFQEEDFVTLQGHEESWLDLFLHRILLHCRKPILRHIFVSKKEQRKSADSHVQYYSDSRLGIAVKVIIALASTALLLIPVYMFVTLNTSPIKVQASITFFFAFIFATSLSGFTTAKRHEIFAATAGYCAVLVVFLGNLQQQNWSKTTQKASPT</sequence>